<proteinExistence type="predicted"/>
<sequence>MNSSDGASLITPSAHTGVNVTGESETTLLPFHTQKTEGNLIISSSGDNGHPHRRLCGDCSGHFHRRADISGSGLPAVPVFVPQQRRLQDHGGAGSRRGPG</sequence>
<name>Q4S5W5_TETNG</name>
<organism evidence="2">
    <name type="scientific">Tetraodon nigroviridis</name>
    <name type="common">Spotted green pufferfish</name>
    <name type="synonym">Chelonodon nigroviridis</name>
    <dbReference type="NCBI Taxonomy" id="99883"/>
    <lineage>
        <taxon>Eukaryota</taxon>
        <taxon>Metazoa</taxon>
        <taxon>Chordata</taxon>
        <taxon>Craniata</taxon>
        <taxon>Vertebrata</taxon>
        <taxon>Euteleostomi</taxon>
        <taxon>Actinopterygii</taxon>
        <taxon>Neopterygii</taxon>
        <taxon>Teleostei</taxon>
        <taxon>Neoteleostei</taxon>
        <taxon>Acanthomorphata</taxon>
        <taxon>Eupercaria</taxon>
        <taxon>Tetraodontiformes</taxon>
        <taxon>Tetradontoidea</taxon>
        <taxon>Tetraodontidae</taxon>
        <taxon>Tetraodon</taxon>
    </lineage>
</organism>
<dbReference type="OrthoDB" id="10453342at2759"/>
<accession>Q4S5W5</accession>
<evidence type="ECO:0000313" key="2">
    <source>
        <dbReference type="EMBL" id="CAG03967.1"/>
    </source>
</evidence>
<dbReference type="EMBL" id="CAAE01014729">
    <property type="protein sequence ID" value="CAG03967.1"/>
    <property type="molecule type" value="Genomic_DNA"/>
</dbReference>
<reference evidence="2" key="2">
    <citation type="submission" date="2004-02" db="EMBL/GenBank/DDBJ databases">
        <authorList>
            <consortium name="Genoscope"/>
            <consortium name="Whitehead Institute Centre for Genome Research"/>
        </authorList>
    </citation>
    <scope>NUCLEOTIDE SEQUENCE</scope>
</reference>
<evidence type="ECO:0000256" key="1">
    <source>
        <dbReference type="SAM" id="MobiDB-lite"/>
    </source>
</evidence>
<gene>
    <name evidence="2" type="ORF">GSTENG00023553001</name>
</gene>
<protein>
    <submittedName>
        <fullName evidence="2">(spotted green pufferfish) hypothetical protein</fullName>
    </submittedName>
</protein>
<feature type="region of interest" description="Disordered" evidence="1">
    <location>
        <begin position="1"/>
        <end position="22"/>
    </location>
</feature>
<dbReference type="KEGG" id="tng:GSTEN00023553G001"/>
<reference evidence="2" key="1">
    <citation type="journal article" date="2004" name="Nature">
        <title>Genome duplication in the teleost fish Tetraodon nigroviridis reveals the early vertebrate proto-karyotype.</title>
        <authorList>
            <person name="Jaillon O."/>
            <person name="Aury J.-M."/>
            <person name="Brunet F."/>
            <person name="Petit J.-L."/>
            <person name="Stange-Thomann N."/>
            <person name="Mauceli E."/>
            <person name="Bouneau L."/>
            <person name="Fischer C."/>
            <person name="Ozouf-Costaz C."/>
            <person name="Bernot A."/>
            <person name="Nicaud S."/>
            <person name="Jaffe D."/>
            <person name="Fisher S."/>
            <person name="Lutfalla G."/>
            <person name="Dossat C."/>
            <person name="Segurens B."/>
            <person name="Dasilva C."/>
            <person name="Salanoubat M."/>
            <person name="Levy M."/>
            <person name="Boudet N."/>
            <person name="Castellano S."/>
            <person name="Anthouard V."/>
            <person name="Jubin C."/>
            <person name="Castelli V."/>
            <person name="Katinka M."/>
            <person name="Vacherie B."/>
            <person name="Biemont C."/>
            <person name="Skalli Z."/>
            <person name="Cattolico L."/>
            <person name="Poulain J."/>
            <person name="De Berardinis V."/>
            <person name="Cruaud C."/>
            <person name="Duprat S."/>
            <person name="Brottier P."/>
            <person name="Coutanceau J.-P."/>
            <person name="Gouzy J."/>
            <person name="Parra G."/>
            <person name="Lardier G."/>
            <person name="Chapple C."/>
            <person name="McKernan K.J."/>
            <person name="McEwan P."/>
            <person name="Bosak S."/>
            <person name="Kellis M."/>
            <person name="Volff J.-N."/>
            <person name="Guigo R."/>
            <person name="Zody M.C."/>
            <person name="Mesirov J."/>
            <person name="Lindblad-Toh K."/>
            <person name="Birren B."/>
            <person name="Nusbaum C."/>
            <person name="Kahn D."/>
            <person name="Robinson-Rechavi M."/>
            <person name="Laudet V."/>
            <person name="Schachter V."/>
            <person name="Quetier F."/>
            <person name="Saurin W."/>
            <person name="Scarpelli C."/>
            <person name="Wincker P."/>
            <person name="Lander E.S."/>
            <person name="Weissenbach J."/>
            <person name="Roest Crollius H."/>
        </authorList>
    </citation>
    <scope>NUCLEOTIDE SEQUENCE [LARGE SCALE GENOMIC DNA]</scope>
</reference>
<comment type="caution">
    <text evidence="2">The sequence shown here is derived from an EMBL/GenBank/DDBJ whole genome shotgun (WGS) entry which is preliminary data.</text>
</comment>
<dbReference type="AlphaFoldDB" id="Q4S5W5"/>